<dbReference type="GO" id="GO:0003713">
    <property type="term" value="F:transcription coactivator activity"/>
    <property type="evidence" value="ECO:0007669"/>
    <property type="project" value="TreeGrafter"/>
</dbReference>
<dbReference type="Ensembl" id="ENSAPOT00000015245.1">
    <property type="protein sequence ID" value="ENSAPOP00000021844.1"/>
    <property type="gene ID" value="ENSAPOG00000002683.1"/>
</dbReference>
<name>A0A3Q1FZA1_9TELE</name>
<reference evidence="4" key="2">
    <citation type="submission" date="2025-09" db="UniProtKB">
        <authorList>
            <consortium name="Ensembl"/>
        </authorList>
    </citation>
    <scope>IDENTIFICATION</scope>
</reference>
<evidence type="ECO:0000313" key="4">
    <source>
        <dbReference type="Ensembl" id="ENSAPOP00000021844.1"/>
    </source>
</evidence>
<dbReference type="GeneTree" id="ENSGT00940000167532"/>
<keyword evidence="1" id="KW-0677">Repeat</keyword>
<evidence type="ECO:0000256" key="1">
    <source>
        <dbReference type="ARBA" id="ARBA00022737"/>
    </source>
</evidence>
<feature type="compositionally biased region" description="Low complexity" evidence="2">
    <location>
        <begin position="270"/>
        <end position="279"/>
    </location>
</feature>
<dbReference type="InParanoid" id="A0A3Q1FZA1"/>
<feature type="region of interest" description="Disordered" evidence="2">
    <location>
        <begin position="251"/>
        <end position="312"/>
    </location>
</feature>
<dbReference type="Proteomes" id="UP000257200">
    <property type="component" value="Unplaced"/>
</dbReference>
<dbReference type="AlphaFoldDB" id="A0A3Q1FZA1"/>
<feature type="domain" description="Host cell factor Kelch-repeats" evidence="3">
    <location>
        <begin position="12"/>
        <end position="208"/>
    </location>
</feature>
<evidence type="ECO:0000259" key="3">
    <source>
        <dbReference type="Pfam" id="PF13854"/>
    </source>
</evidence>
<evidence type="ECO:0000256" key="2">
    <source>
        <dbReference type="SAM" id="MobiDB-lite"/>
    </source>
</evidence>
<dbReference type="PANTHER" id="PTHR46003:SF3">
    <property type="entry name" value="HOST CELL FACTOR 1"/>
    <property type="match status" value="1"/>
</dbReference>
<dbReference type="InterPro" id="IPR015915">
    <property type="entry name" value="Kelch-typ_b-propeller"/>
</dbReference>
<dbReference type="Gene3D" id="2.60.40.10">
    <property type="entry name" value="Immunoglobulins"/>
    <property type="match status" value="1"/>
</dbReference>
<dbReference type="InterPro" id="IPR013783">
    <property type="entry name" value="Ig-like_fold"/>
</dbReference>
<dbReference type="GO" id="GO:0006338">
    <property type="term" value="P:chromatin remodeling"/>
    <property type="evidence" value="ECO:0007669"/>
    <property type="project" value="TreeGrafter"/>
</dbReference>
<dbReference type="InterPro" id="IPR059124">
    <property type="entry name" value="Kelch_HCF"/>
</dbReference>
<feature type="compositionally biased region" description="Basic and acidic residues" evidence="2">
    <location>
        <begin position="298"/>
        <end position="312"/>
    </location>
</feature>
<dbReference type="InterPro" id="IPR043536">
    <property type="entry name" value="HCF1/2"/>
</dbReference>
<accession>A0A3Q1FZA1</accession>
<organism evidence="4 5">
    <name type="scientific">Acanthochromis polyacanthus</name>
    <name type="common">spiny chromis</name>
    <dbReference type="NCBI Taxonomy" id="80966"/>
    <lineage>
        <taxon>Eukaryota</taxon>
        <taxon>Metazoa</taxon>
        <taxon>Chordata</taxon>
        <taxon>Craniata</taxon>
        <taxon>Vertebrata</taxon>
        <taxon>Euteleostomi</taxon>
        <taxon>Actinopterygii</taxon>
        <taxon>Neopterygii</taxon>
        <taxon>Teleostei</taxon>
        <taxon>Neoteleostei</taxon>
        <taxon>Acanthomorphata</taxon>
        <taxon>Ovalentaria</taxon>
        <taxon>Pomacentridae</taxon>
        <taxon>Acanthochromis</taxon>
    </lineage>
</organism>
<evidence type="ECO:0000313" key="5">
    <source>
        <dbReference type="Proteomes" id="UP000257200"/>
    </source>
</evidence>
<feature type="compositionally biased region" description="Low complexity" evidence="2">
    <location>
        <begin position="252"/>
        <end position="262"/>
    </location>
</feature>
<dbReference type="GO" id="GO:0035097">
    <property type="term" value="C:histone methyltransferase complex"/>
    <property type="evidence" value="ECO:0007669"/>
    <property type="project" value="TreeGrafter"/>
</dbReference>
<dbReference type="SUPFAM" id="SSF117281">
    <property type="entry name" value="Kelch motif"/>
    <property type="match status" value="1"/>
</dbReference>
<proteinExistence type="predicted"/>
<dbReference type="FunFam" id="2.120.10.80:FF:000091">
    <property type="entry name" value="host cell factor 1 isoform X3"/>
    <property type="match status" value="1"/>
</dbReference>
<protein>
    <recommendedName>
        <fullName evidence="3">Host cell factor Kelch-repeats domain-containing protein</fullName>
    </recommendedName>
</protein>
<sequence length="312" mass="34015">MAAEAATPAELQPRWKRVLDWNGPVPRPRHGHRAVAIKELMVVFGGGNEGIVDELHVYNTATNQWFVPAVRGDVPPGCAAYGFVCDGTRLLVFGGMLEYGKYSSDLYELQASRWEWKRLKAKPPRNGPPPCPRLGHSFSLIGSRCYLFGGLANDSEDPKRNIPRYLNDLYCLQLRPGSSVVAWEIPVTSGEAPPPRESHTAVVTSSTAYKFRVAGINICGRGAFSKVSTFKTCLPGFPGAPCAIKISKVRRSGPITSPTPTSTTPPNPPSSSASPPATRRATDRPRRSAGCRVRTSRTHRDPLEPAEPTETR</sequence>
<keyword evidence="5" id="KW-1185">Reference proteome</keyword>
<dbReference type="Pfam" id="PF13854">
    <property type="entry name" value="Kelch_HCF"/>
    <property type="match status" value="1"/>
</dbReference>
<reference evidence="4" key="1">
    <citation type="submission" date="2025-08" db="UniProtKB">
        <authorList>
            <consortium name="Ensembl"/>
        </authorList>
    </citation>
    <scope>IDENTIFICATION</scope>
</reference>
<dbReference type="Gene3D" id="2.120.10.80">
    <property type="entry name" value="Kelch-type beta propeller"/>
    <property type="match status" value="1"/>
</dbReference>
<dbReference type="PANTHER" id="PTHR46003">
    <property type="entry name" value="HOST CELL FACTOR"/>
    <property type="match status" value="1"/>
</dbReference>
<dbReference type="STRING" id="80966.ENSAPOP00000021844"/>